<dbReference type="Proteomes" id="UP000652354">
    <property type="component" value="Unassembled WGS sequence"/>
</dbReference>
<reference evidence="3" key="1">
    <citation type="submission" date="2021-01" db="EMBL/GenBank/DDBJ databases">
        <title>Whole genome shotgun sequence of Demequina activiva NBRC 110675.</title>
        <authorList>
            <person name="Komaki H."/>
            <person name="Tamura T."/>
        </authorList>
    </citation>
    <scope>NUCLEOTIDE SEQUENCE</scope>
    <source>
        <strain evidence="3">NBRC 110675</strain>
    </source>
</reference>
<dbReference type="CDD" id="cd06223">
    <property type="entry name" value="PRTases_typeI"/>
    <property type="match status" value="1"/>
</dbReference>
<feature type="region of interest" description="Disordered" evidence="1">
    <location>
        <begin position="1"/>
        <end position="22"/>
    </location>
</feature>
<evidence type="ECO:0000313" key="3">
    <source>
        <dbReference type="EMBL" id="GIG55578.1"/>
    </source>
</evidence>
<organism evidence="3 4">
    <name type="scientific">Demequina activiva</name>
    <dbReference type="NCBI Taxonomy" id="1582364"/>
    <lineage>
        <taxon>Bacteria</taxon>
        <taxon>Bacillati</taxon>
        <taxon>Actinomycetota</taxon>
        <taxon>Actinomycetes</taxon>
        <taxon>Micrococcales</taxon>
        <taxon>Demequinaceae</taxon>
        <taxon>Demequina</taxon>
    </lineage>
</organism>
<sequence>MHLAGGTHSMNGPPLRLVPTPRANDERRVYGGQMTLDWPAVIDLVHSLDLPVESVILTGSVPLLAHGAISQVGDVDLVATGSAWDALAQRGPERDGELGDRVIDLPGGIQAFSGWHGQSADAVAARASQVDGLWVASIADVVAYKRRLGRPKDVEHLAALERWADEMTDAGATIDRDQAPLRDRADAGTRLAPVVAALAPADPIVLALPRGGVPVAAPVARALGCPLDVLVVRKLGLPTNPEYAFGAIGEGGEPWIDDRIVAAADLLREEVDAVVEKERAALASKIALYREGQPALSLDGATAIVVDDGAATGSTALAAIAVARSMGAAHVIVAVGAAPPDVLAMLSRHADRGLAAITPEPFLSVGQWYEDFTQTADDEVLAALRQ</sequence>
<dbReference type="AlphaFoldDB" id="A0A919Q7G2"/>
<name>A0A919Q7G2_9MICO</name>
<dbReference type="Pfam" id="PF00156">
    <property type="entry name" value="Pribosyltran"/>
    <property type="match status" value="1"/>
</dbReference>
<dbReference type="InterPro" id="IPR029057">
    <property type="entry name" value="PRTase-like"/>
</dbReference>
<dbReference type="InterPro" id="IPR000836">
    <property type="entry name" value="PRTase_dom"/>
</dbReference>
<evidence type="ECO:0000259" key="2">
    <source>
        <dbReference type="Pfam" id="PF00156"/>
    </source>
</evidence>
<feature type="domain" description="Phosphoribosyltransferase" evidence="2">
    <location>
        <begin position="203"/>
        <end position="347"/>
    </location>
</feature>
<evidence type="ECO:0000313" key="4">
    <source>
        <dbReference type="Proteomes" id="UP000652354"/>
    </source>
</evidence>
<keyword evidence="4" id="KW-1185">Reference proteome</keyword>
<dbReference type="SUPFAM" id="SSF53271">
    <property type="entry name" value="PRTase-like"/>
    <property type="match status" value="1"/>
</dbReference>
<protein>
    <recommendedName>
        <fullName evidence="2">Phosphoribosyltransferase domain-containing protein</fullName>
    </recommendedName>
</protein>
<dbReference type="EMBL" id="BONR01000006">
    <property type="protein sequence ID" value="GIG55578.1"/>
    <property type="molecule type" value="Genomic_DNA"/>
</dbReference>
<dbReference type="Gene3D" id="3.30.1310.20">
    <property type="entry name" value="PRTase-like"/>
    <property type="match status" value="1"/>
</dbReference>
<gene>
    <name evidence="3" type="ORF">Dac01nite_23300</name>
</gene>
<proteinExistence type="predicted"/>
<accession>A0A919Q7G2</accession>
<dbReference type="Gene3D" id="3.40.50.2020">
    <property type="match status" value="1"/>
</dbReference>
<evidence type="ECO:0000256" key="1">
    <source>
        <dbReference type="SAM" id="MobiDB-lite"/>
    </source>
</evidence>
<comment type="caution">
    <text evidence="3">The sequence shown here is derived from an EMBL/GenBank/DDBJ whole genome shotgun (WGS) entry which is preliminary data.</text>
</comment>